<evidence type="ECO:0000256" key="12">
    <source>
        <dbReference type="SAM" id="Phobius"/>
    </source>
</evidence>
<dbReference type="Pfam" id="PF00571">
    <property type="entry name" value="CBS"/>
    <property type="match status" value="2"/>
</dbReference>
<evidence type="ECO:0000256" key="5">
    <source>
        <dbReference type="ARBA" id="ARBA00022737"/>
    </source>
</evidence>
<dbReference type="InterPro" id="IPR002550">
    <property type="entry name" value="CNNM"/>
</dbReference>
<comment type="similarity">
    <text evidence="2">Belongs to the UPF0053 family.</text>
</comment>
<dbReference type="EMBL" id="FNSV01000004">
    <property type="protein sequence ID" value="SEB33873.1"/>
    <property type="molecule type" value="Genomic_DNA"/>
</dbReference>
<gene>
    <name evidence="15" type="ORF">SAMN04490239_0834</name>
</gene>
<dbReference type="Pfam" id="PF01595">
    <property type="entry name" value="CNNM"/>
    <property type="match status" value="1"/>
</dbReference>
<sequence>MNDTVANAGLVLFFVLVGGVFAATEIALVSLREGQIRRLERRGGRGMRTAALARDPNRFLSAVQIGVTVAGFLSAAYGASTIAPALAPTLESWGMPTGPASATALVGTTLTIAYLSLILGELAPKRIALQRATGVSLLTAPALDRFASVMRPVIWLLSASTDLLVRILGGDPRTTNEAITHDELRDLVIGHTAIAENERRIHSEVFDAGQRSLSEVMRPRTDVRFLSADTPVAQAGRQALEWGHSRYPVIGSSFDDVVGFVHLRDLLRADQSEVITVADVCRPVLQLPASKPALAALADMRQNNRQMTIVVDEYGGTAGIATLEDIVEEIVGEIGDEYDNPTAAEPSPLPPHRPVDGLLIVEDFEEATGIALPDGPYETVAGFLLHRLQRVPQLGDSITFDGHILTVSALDGRRISRIRVTTGHRIRGAPPPAVPRSTTIRADQAIRARGDGPGRYSHDEPNAHGRGARWQPNTVTS</sequence>
<feature type="transmembrane region" description="Helical" evidence="12">
    <location>
        <begin position="6"/>
        <end position="31"/>
    </location>
</feature>
<dbReference type="PANTHER" id="PTHR43099:SF5">
    <property type="entry name" value="HLYC_CORC FAMILY TRANSPORTER"/>
    <property type="match status" value="1"/>
</dbReference>
<feature type="region of interest" description="Disordered" evidence="11">
    <location>
        <begin position="447"/>
        <end position="477"/>
    </location>
</feature>
<keyword evidence="5" id="KW-0677">Repeat</keyword>
<protein>
    <submittedName>
        <fullName evidence="15">Putative hemolysin</fullName>
    </submittedName>
</protein>
<dbReference type="GO" id="GO:0050660">
    <property type="term" value="F:flavin adenine dinucleotide binding"/>
    <property type="evidence" value="ECO:0007669"/>
    <property type="project" value="InterPro"/>
</dbReference>
<keyword evidence="8 10" id="KW-0472">Membrane</keyword>
<dbReference type="PROSITE" id="PS51846">
    <property type="entry name" value="CNNM"/>
    <property type="match status" value="1"/>
</dbReference>
<comment type="subcellular location">
    <subcellularLocation>
        <location evidence="1">Cell membrane</location>
        <topology evidence="1">Multi-pass membrane protein</topology>
    </subcellularLocation>
</comment>
<feature type="domain" description="CBS" evidence="13">
    <location>
        <begin position="217"/>
        <end position="277"/>
    </location>
</feature>
<evidence type="ECO:0000256" key="8">
    <source>
        <dbReference type="ARBA" id="ARBA00023136"/>
    </source>
</evidence>
<dbReference type="GO" id="GO:0005886">
    <property type="term" value="C:plasma membrane"/>
    <property type="evidence" value="ECO:0007669"/>
    <property type="project" value="UniProtKB-SubCell"/>
</dbReference>
<evidence type="ECO:0000259" key="13">
    <source>
        <dbReference type="PROSITE" id="PS51371"/>
    </source>
</evidence>
<dbReference type="SUPFAM" id="SSF56176">
    <property type="entry name" value="FAD-binding/transporter-associated domain-like"/>
    <property type="match status" value="1"/>
</dbReference>
<dbReference type="OrthoDB" id="110231at2"/>
<evidence type="ECO:0000256" key="10">
    <source>
        <dbReference type="PROSITE-ProRule" id="PRU01193"/>
    </source>
</evidence>
<evidence type="ECO:0000256" key="7">
    <source>
        <dbReference type="ARBA" id="ARBA00023122"/>
    </source>
</evidence>
<dbReference type="InterPro" id="IPR051676">
    <property type="entry name" value="UPF0053_domain"/>
</dbReference>
<dbReference type="RefSeq" id="WP_143051329.1">
    <property type="nucleotide sequence ID" value="NZ_FNSV01000004.1"/>
</dbReference>
<feature type="domain" description="CNNM transmembrane" evidence="14">
    <location>
        <begin position="1"/>
        <end position="204"/>
    </location>
</feature>
<dbReference type="SMART" id="SM01091">
    <property type="entry name" value="CorC_HlyC"/>
    <property type="match status" value="1"/>
</dbReference>
<dbReference type="PANTHER" id="PTHR43099">
    <property type="entry name" value="UPF0053 PROTEIN YRKA"/>
    <property type="match status" value="1"/>
</dbReference>
<name>A0A1H4IIZ1_9NOCA</name>
<dbReference type="InterPro" id="IPR005170">
    <property type="entry name" value="Transptr-assoc_dom"/>
</dbReference>
<keyword evidence="16" id="KW-1185">Reference proteome</keyword>
<feature type="compositionally biased region" description="Basic and acidic residues" evidence="11">
    <location>
        <begin position="447"/>
        <end position="463"/>
    </location>
</feature>
<keyword evidence="4 10" id="KW-0812">Transmembrane</keyword>
<dbReference type="CDD" id="cd04590">
    <property type="entry name" value="CBS_pair_CorC_HlyC_assoc"/>
    <property type="match status" value="1"/>
</dbReference>
<evidence type="ECO:0000256" key="1">
    <source>
        <dbReference type="ARBA" id="ARBA00004651"/>
    </source>
</evidence>
<feature type="transmembrane region" description="Helical" evidence="12">
    <location>
        <begin position="59"/>
        <end position="80"/>
    </location>
</feature>
<dbReference type="Gene3D" id="3.30.465.10">
    <property type="match status" value="1"/>
</dbReference>
<feature type="transmembrane region" description="Helical" evidence="12">
    <location>
        <begin position="100"/>
        <end position="120"/>
    </location>
</feature>
<keyword evidence="7 9" id="KW-0129">CBS domain</keyword>
<accession>A0A1H4IIZ1</accession>
<dbReference type="InterPro" id="IPR044751">
    <property type="entry name" value="Ion_transp-like_CBS"/>
</dbReference>
<evidence type="ECO:0000313" key="15">
    <source>
        <dbReference type="EMBL" id="SEB33873.1"/>
    </source>
</evidence>
<reference evidence="16" key="1">
    <citation type="submission" date="2016-10" db="EMBL/GenBank/DDBJ databases">
        <authorList>
            <person name="Varghese N."/>
            <person name="Submissions S."/>
        </authorList>
    </citation>
    <scope>NUCLEOTIDE SEQUENCE [LARGE SCALE GENOMIC DNA]</scope>
    <source>
        <strain evidence="16">DSM 44498</strain>
    </source>
</reference>
<dbReference type="Pfam" id="PF03471">
    <property type="entry name" value="CorC_HlyC"/>
    <property type="match status" value="1"/>
</dbReference>
<dbReference type="InterPro" id="IPR046342">
    <property type="entry name" value="CBS_dom_sf"/>
</dbReference>
<evidence type="ECO:0000256" key="6">
    <source>
        <dbReference type="ARBA" id="ARBA00022989"/>
    </source>
</evidence>
<evidence type="ECO:0000259" key="14">
    <source>
        <dbReference type="PROSITE" id="PS51846"/>
    </source>
</evidence>
<evidence type="ECO:0000256" key="2">
    <source>
        <dbReference type="ARBA" id="ARBA00006337"/>
    </source>
</evidence>
<evidence type="ECO:0000256" key="4">
    <source>
        <dbReference type="ARBA" id="ARBA00022692"/>
    </source>
</evidence>
<dbReference type="InterPro" id="IPR000644">
    <property type="entry name" value="CBS_dom"/>
</dbReference>
<evidence type="ECO:0000256" key="11">
    <source>
        <dbReference type="SAM" id="MobiDB-lite"/>
    </source>
</evidence>
<dbReference type="Proteomes" id="UP000183561">
    <property type="component" value="Unassembled WGS sequence"/>
</dbReference>
<organism evidence="15 16">
    <name type="scientific">Rhodococcus koreensis</name>
    <dbReference type="NCBI Taxonomy" id="99653"/>
    <lineage>
        <taxon>Bacteria</taxon>
        <taxon>Bacillati</taxon>
        <taxon>Actinomycetota</taxon>
        <taxon>Actinomycetes</taxon>
        <taxon>Mycobacteriales</taxon>
        <taxon>Nocardiaceae</taxon>
        <taxon>Rhodococcus</taxon>
    </lineage>
</organism>
<dbReference type="AlphaFoldDB" id="A0A1H4IIZ1"/>
<dbReference type="FunFam" id="3.10.580.10:FF:000002">
    <property type="entry name" value="Magnesium/cobalt efflux protein CorC"/>
    <property type="match status" value="1"/>
</dbReference>
<proteinExistence type="inferred from homology"/>
<keyword evidence="3" id="KW-1003">Cell membrane</keyword>
<evidence type="ECO:0000313" key="16">
    <source>
        <dbReference type="Proteomes" id="UP000183561"/>
    </source>
</evidence>
<keyword evidence="6 10" id="KW-1133">Transmembrane helix</keyword>
<dbReference type="SUPFAM" id="SSF54631">
    <property type="entry name" value="CBS-domain pair"/>
    <property type="match status" value="1"/>
</dbReference>
<dbReference type="PROSITE" id="PS51371">
    <property type="entry name" value="CBS"/>
    <property type="match status" value="2"/>
</dbReference>
<evidence type="ECO:0000256" key="3">
    <source>
        <dbReference type="ARBA" id="ARBA00022475"/>
    </source>
</evidence>
<dbReference type="Gene3D" id="3.10.580.10">
    <property type="entry name" value="CBS-domain"/>
    <property type="match status" value="1"/>
</dbReference>
<dbReference type="InterPro" id="IPR016169">
    <property type="entry name" value="FAD-bd_PCMH_sub2"/>
</dbReference>
<evidence type="ECO:0000256" key="9">
    <source>
        <dbReference type="PROSITE-ProRule" id="PRU00703"/>
    </source>
</evidence>
<dbReference type="InterPro" id="IPR036318">
    <property type="entry name" value="FAD-bd_PCMH-like_sf"/>
</dbReference>
<feature type="domain" description="CBS" evidence="13">
    <location>
        <begin position="280"/>
        <end position="337"/>
    </location>
</feature>